<evidence type="ECO:0000259" key="4">
    <source>
        <dbReference type="PROSITE" id="PS01124"/>
    </source>
</evidence>
<dbReference type="InterPro" id="IPR018060">
    <property type="entry name" value="HTH_AraC"/>
</dbReference>
<evidence type="ECO:0000313" key="6">
    <source>
        <dbReference type="Proteomes" id="UP001207742"/>
    </source>
</evidence>
<dbReference type="PROSITE" id="PS01124">
    <property type="entry name" value="HTH_ARAC_FAMILY_2"/>
    <property type="match status" value="1"/>
</dbReference>
<proteinExistence type="predicted"/>
<dbReference type="Proteomes" id="UP001207742">
    <property type="component" value="Unassembled WGS sequence"/>
</dbReference>
<evidence type="ECO:0000256" key="3">
    <source>
        <dbReference type="ARBA" id="ARBA00023163"/>
    </source>
</evidence>
<gene>
    <name evidence="5" type="ORF">OL497_10465</name>
</gene>
<dbReference type="SUPFAM" id="SSF46689">
    <property type="entry name" value="Homeodomain-like"/>
    <property type="match status" value="1"/>
</dbReference>
<dbReference type="SUPFAM" id="SSF51215">
    <property type="entry name" value="Regulatory protein AraC"/>
    <property type="match status" value="1"/>
</dbReference>
<protein>
    <submittedName>
        <fullName evidence="5">AraC family transcriptional regulator</fullName>
    </submittedName>
</protein>
<comment type="caution">
    <text evidence="5">The sequence shown here is derived from an EMBL/GenBank/DDBJ whole genome shotgun (WGS) entry which is preliminary data.</text>
</comment>
<reference evidence="5 6" key="1">
    <citation type="submission" date="2022-10" db="EMBL/GenBank/DDBJ databases">
        <title>Chitinophaga nivalis PC15 sp. nov., isolated from Pyeongchang county, South Korea.</title>
        <authorList>
            <person name="Trinh H.N."/>
        </authorList>
    </citation>
    <scope>NUCLEOTIDE SEQUENCE [LARGE SCALE GENOMIC DNA]</scope>
    <source>
        <strain evidence="5 6">PC14</strain>
    </source>
</reference>
<dbReference type="EMBL" id="JAPDNS010000001">
    <property type="protein sequence ID" value="MCW3484319.1"/>
    <property type="molecule type" value="Genomic_DNA"/>
</dbReference>
<evidence type="ECO:0000256" key="1">
    <source>
        <dbReference type="ARBA" id="ARBA00023015"/>
    </source>
</evidence>
<sequence>MIIFDMMTGAATQQQPGRILYSCYQAKSRVGEHFVPDHVLGYIESGTYEVFIDGKNHVFQAGDIRFFRRNQLARFTKIPPENDTFKSISIFIDQATLRSIAAEYQLYMDKPYTGDNALHLKPVKLLQHYFDSLLPYLQEGGTFRDTLMHLKMREAVLILLQTNPDLKNVLFDFSEPGKIDLEAYMNEHYKFNVDLNRYAYLTGRSLATFKRDFERIFHTSPSRWLQQKRLQDAHYLLREKGWRASDVYLEVGFKDLSHFSYAFKKTFGIPPSSLSSV</sequence>
<evidence type="ECO:0000256" key="2">
    <source>
        <dbReference type="ARBA" id="ARBA00023125"/>
    </source>
</evidence>
<dbReference type="Pfam" id="PF22200">
    <property type="entry name" value="ExsA_N"/>
    <property type="match status" value="1"/>
</dbReference>
<dbReference type="InterPro" id="IPR014710">
    <property type="entry name" value="RmlC-like_jellyroll"/>
</dbReference>
<organism evidence="5 6">
    <name type="scientific">Chitinophaga nivalis</name>
    <dbReference type="NCBI Taxonomy" id="2991709"/>
    <lineage>
        <taxon>Bacteria</taxon>
        <taxon>Pseudomonadati</taxon>
        <taxon>Bacteroidota</taxon>
        <taxon>Chitinophagia</taxon>
        <taxon>Chitinophagales</taxon>
        <taxon>Chitinophagaceae</taxon>
        <taxon>Chitinophaga</taxon>
    </lineage>
</organism>
<dbReference type="Pfam" id="PF12833">
    <property type="entry name" value="HTH_18"/>
    <property type="match status" value="1"/>
</dbReference>
<keyword evidence="1" id="KW-0805">Transcription regulation</keyword>
<dbReference type="Gene3D" id="2.60.120.10">
    <property type="entry name" value="Jelly Rolls"/>
    <property type="match status" value="1"/>
</dbReference>
<dbReference type="Gene3D" id="1.10.10.60">
    <property type="entry name" value="Homeodomain-like"/>
    <property type="match status" value="1"/>
</dbReference>
<keyword evidence="3" id="KW-0804">Transcription</keyword>
<dbReference type="PANTHER" id="PTHR43280">
    <property type="entry name" value="ARAC-FAMILY TRANSCRIPTIONAL REGULATOR"/>
    <property type="match status" value="1"/>
</dbReference>
<dbReference type="RefSeq" id="WP_264729866.1">
    <property type="nucleotide sequence ID" value="NZ_JAPDNR010000001.1"/>
</dbReference>
<evidence type="ECO:0000313" key="5">
    <source>
        <dbReference type="EMBL" id="MCW3484319.1"/>
    </source>
</evidence>
<dbReference type="SMART" id="SM00342">
    <property type="entry name" value="HTH_ARAC"/>
    <property type="match status" value="1"/>
</dbReference>
<keyword evidence="2" id="KW-0238">DNA-binding</keyword>
<accession>A0ABT3IK48</accession>
<dbReference type="InterPro" id="IPR037923">
    <property type="entry name" value="HTH-like"/>
</dbReference>
<dbReference type="InterPro" id="IPR009057">
    <property type="entry name" value="Homeodomain-like_sf"/>
</dbReference>
<keyword evidence="6" id="KW-1185">Reference proteome</keyword>
<name>A0ABT3IK48_9BACT</name>
<feature type="domain" description="HTH araC/xylS-type" evidence="4">
    <location>
        <begin position="179"/>
        <end position="277"/>
    </location>
</feature>
<dbReference type="InterPro" id="IPR054015">
    <property type="entry name" value="ExsA-like_N"/>
</dbReference>
<dbReference type="PANTHER" id="PTHR43280:SF2">
    <property type="entry name" value="HTH-TYPE TRANSCRIPTIONAL REGULATOR EXSA"/>
    <property type="match status" value="1"/>
</dbReference>